<gene>
    <name evidence="1" type="ORF">QYF61_000395</name>
</gene>
<evidence type="ECO:0000313" key="2">
    <source>
        <dbReference type="Proteomes" id="UP001333110"/>
    </source>
</evidence>
<evidence type="ECO:0000313" key="1">
    <source>
        <dbReference type="EMBL" id="KAK4805789.1"/>
    </source>
</evidence>
<dbReference type="EMBL" id="JAUNZN010000053">
    <property type="protein sequence ID" value="KAK4805789.1"/>
    <property type="molecule type" value="Genomic_DNA"/>
</dbReference>
<name>A0AAN7RGI5_MYCAM</name>
<reference evidence="1 2" key="1">
    <citation type="journal article" date="2023" name="J. Hered.">
        <title>Chromosome-level genome of the wood stork (Mycteria americana) provides insight into avian chromosome evolution.</title>
        <authorList>
            <person name="Flamio R. Jr."/>
            <person name="Ramstad K.M."/>
        </authorList>
    </citation>
    <scope>NUCLEOTIDE SEQUENCE [LARGE SCALE GENOMIC DNA]</scope>
    <source>
        <strain evidence="1">JAX WOST 10</strain>
    </source>
</reference>
<sequence length="107" mass="11472">MSVPEVEALVSQKYEIKRRLGKGVSPLGGLGSSGSRAAGSGAALRCPALPCAALRCPALPCGLSRRRLCLQPLVTSERTRGNGLTLCQGRFRLDIRKNFVTKRVVKH</sequence>
<organism evidence="1 2">
    <name type="scientific">Mycteria americana</name>
    <name type="common">Wood stork</name>
    <dbReference type="NCBI Taxonomy" id="33587"/>
    <lineage>
        <taxon>Eukaryota</taxon>
        <taxon>Metazoa</taxon>
        <taxon>Chordata</taxon>
        <taxon>Craniata</taxon>
        <taxon>Vertebrata</taxon>
        <taxon>Euteleostomi</taxon>
        <taxon>Archelosauria</taxon>
        <taxon>Archosauria</taxon>
        <taxon>Dinosauria</taxon>
        <taxon>Saurischia</taxon>
        <taxon>Theropoda</taxon>
        <taxon>Coelurosauria</taxon>
        <taxon>Aves</taxon>
        <taxon>Neognathae</taxon>
        <taxon>Neoaves</taxon>
        <taxon>Aequornithes</taxon>
        <taxon>Ciconiiformes</taxon>
        <taxon>Ciconiidae</taxon>
        <taxon>Mycteria</taxon>
    </lineage>
</organism>
<accession>A0AAN7RGI5</accession>
<dbReference type="Proteomes" id="UP001333110">
    <property type="component" value="Unassembled WGS sequence"/>
</dbReference>
<protein>
    <submittedName>
        <fullName evidence="1">Uncharacterized protein</fullName>
    </submittedName>
</protein>
<dbReference type="AlphaFoldDB" id="A0AAN7RGI5"/>
<comment type="caution">
    <text evidence="1">The sequence shown here is derived from an EMBL/GenBank/DDBJ whole genome shotgun (WGS) entry which is preliminary data.</text>
</comment>
<proteinExistence type="predicted"/>
<keyword evidence="2" id="KW-1185">Reference proteome</keyword>